<gene>
    <name evidence="1" type="ORF">CR513_47265</name>
</gene>
<name>A0A371F4C9_MUCPR</name>
<evidence type="ECO:0000313" key="1">
    <source>
        <dbReference type="EMBL" id="RDX73167.1"/>
    </source>
</evidence>
<dbReference type="OrthoDB" id="674670at2759"/>
<proteinExistence type="predicted"/>
<feature type="non-terminal residue" evidence="1">
    <location>
        <position position="1"/>
    </location>
</feature>
<keyword evidence="2" id="KW-1185">Reference proteome</keyword>
<dbReference type="Proteomes" id="UP000257109">
    <property type="component" value="Unassembled WGS sequence"/>
</dbReference>
<sequence>MSLNTLGSFYKSLRGRDYLSKLRSVSFGGERSCQEFIERLTFTLMLVFPNPLRSFEVYNDASSEGLRCRHHLYGVKFMVLVIIRALSTYLNQELNIRKNMWMNLLKDCDFELKYHLNKANAVVDPLSKKSLHMMMHEMENIRKTHSMLKSISLKEPPHFFEVKNWTILFQRKVCVPKDARLRNKILEKHIEMDSWYNLELPRGKEISKGCFSGLSIEKDMVEFVAMYLTCQQVKIISHLACCNP</sequence>
<evidence type="ECO:0000313" key="2">
    <source>
        <dbReference type="Proteomes" id="UP000257109"/>
    </source>
</evidence>
<protein>
    <submittedName>
        <fullName evidence="1">Uncharacterized protein</fullName>
    </submittedName>
</protein>
<dbReference type="EMBL" id="QJKJ01010624">
    <property type="protein sequence ID" value="RDX73167.1"/>
    <property type="molecule type" value="Genomic_DNA"/>
</dbReference>
<organism evidence="1 2">
    <name type="scientific">Mucuna pruriens</name>
    <name type="common">Velvet bean</name>
    <name type="synonym">Dolichos pruriens</name>
    <dbReference type="NCBI Taxonomy" id="157652"/>
    <lineage>
        <taxon>Eukaryota</taxon>
        <taxon>Viridiplantae</taxon>
        <taxon>Streptophyta</taxon>
        <taxon>Embryophyta</taxon>
        <taxon>Tracheophyta</taxon>
        <taxon>Spermatophyta</taxon>
        <taxon>Magnoliopsida</taxon>
        <taxon>eudicotyledons</taxon>
        <taxon>Gunneridae</taxon>
        <taxon>Pentapetalae</taxon>
        <taxon>rosids</taxon>
        <taxon>fabids</taxon>
        <taxon>Fabales</taxon>
        <taxon>Fabaceae</taxon>
        <taxon>Papilionoideae</taxon>
        <taxon>50 kb inversion clade</taxon>
        <taxon>NPAAA clade</taxon>
        <taxon>indigoferoid/millettioid clade</taxon>
        <taxon>Phaseoleae</taxon>
        <taxon>Mucuna</taxon>
    </lineage>
</organism>
<accession>A0A371F4C9</accession>
<reference evidence="1" key="1">
    <citation type="submission" date="2018-05" db="EMBL/GenBank/DDBJ databases">
        <title>Draft genome of Mucuna pruriens seed.</title>
        <authorList>
            <person name="Nnadi N.E."/>
            <person name="Vos R."/>
            <person name="Hasami M.H."/>
            <person name="Devisetty U.K."/>
            <person name="Aguiy J.C."/>
        </authorList>
    </citation>
    <scope>NUCLEOTIDE SEQUENCE [LARGE SCALE GENOMIC DNA]</scope>
    <source>
        <strain evidence="1">JCA_2017</strain>
    </source>
</reference>
<comment type="caution">
    <text evidence="1">The sequence shown here is derived from an EMBL/GenBank/DDBJ whole genome shotgun (WGS) entry which is preliminary data.</text>
</comment>
<dbReference type="AlphaFoldDB" id="A0A371F4C9"/>